<dbReference type="GO" id="GO:0046872">
    <property type="term" value="F:metal ion binding"/>
    <property type="evidence" value="ECO:0007669"/>
    <property type="project" value="InterPro"/>
</dbReference>
<organism evidence="3 4">
    <name type="scientific">Corynebacterium propinquum</name>
    <dbReference type="NCBI Taxonomy" id="43769"/>
    <lineage>
        <taxon>Bacteria</taxon>
        <taxon>Bacillati</taxon>
        <taxon>Actinomycetota</taxon>
        <taxon>Actinomycetes</taxon>
        <taxon>Mycobacteriales</taxon>
        <taxon>Corynebacteriaceae</taxon>
        <taxon>Corynebacterium</taxon>
    </lineage>
</organism>
<evidence type="ECO:0000313" key="3">
    <source>
        <dbReference type="EMBL" id="MDK4326051.1"/>
    </source>
</evidence>
<dbReference type="CDD" id="cd00371">
    <property type="entry name" value="HMA"/>
    <property type="match status" value="1"/>
</dbReference>
<gene>
    <name evidence="2" type="ORF">QPX45_07520</name>
    <name evidence="3" type="ORF">QPX54_05910</name>
</gene>
<dbReference type="EMBL" id="JASNVP010000005">
    <property type="protein sequence ID" value="MDK4326051.1"/>
    <property type="molecule type" value="Genomic_DNA"/>
</dbReference>
<dbReference type="RefSeq" id="WP_049167411.1">
    <property type="nucleotide sequence ID" value="NZ_CABIYR010000001.1"/>
</dbReference>
<protein>
    <submittedName>
        <fullName evidence="3">Heavy-metal-associated domain-containing protein</fullName>
    </submittedName>
</protein>
<accession>A0AAP4FB02</accession>
<dbReference type="Pfam" id="PF00403">
    <property type="entry name" value="HMA"/>
    <property type="match status" value="1"/>
</dbReference>
<proteinExistence type="predicted"/>
<evidence type="ECO:0000259" key="1">
    <source>
        <dbReference type="PROSITE" id="PS50846"/>
    </source>
</evidence>
<sequence length="80" mass="8271">MSTENASNPAATYKVTGMSCEHCEKAVREEVSQLSGVSGLDVSAASGVLTVHFHEGAETPATDQDIIAAVDEAGYTAERA</sequence>
<dbReference type="SUPFAM" id="SSF55008">
    <property type="entry name" value="HMA, heavy metal-associated domain"/>
    <property type="match status" value="1"/>
</dbReference>
<name>A0AAP4FB02_9CORY</name>
<dbReference type="PROSITE" id="PS50846">
    <property type="entry name" value="HMA_2"/>
    <property type="match status" value="1"/>
</dbReference>
<reference evidence="3 5" key="1">
    <citation type="submission" date="2023-05" db="EMBL/GenBank/DDBJ databases">
        <title>Metabolic capabilities are highly conserved among human nasal-associated Corynebacterium species in pangenomic analyses.</title>
        <authorList>
            <person name="Tran T.H."/>
            <person name="Roberts A.Q."/>
            <person name="Escapa I.F."/>
            <person name="Gao W."/>
            <person name="Conlan S."/>
            <person name="Kong H."/>
            <person name="Segre J.A."/>
            <person name="Kelly M.S."/>
            <person name="Lemon K.P."/>
        </authorList>
    </citation>
    <scope>NUCLEOTIDE SEQUENCE</scope>
    <source>
        <strain evidence="3">KPL2654</strain>
        <strain evidence="2 5">KPL2811</strain>
    </source>
</reference>
<comment type="caution">
    <text evidence="3">The sequence shown here is derived from an EMBL/GenBank/DDBJ whole genome shotgun (WGS) entry which is preliminary data.</text>
</comment>
<feature type="domain" description="HMA" evidence="1">
    <location>
        <begin position="9"/>
        <end position="78"/>
    </location>
</feature>
<keyword evidence="5" id="KW-1185">Reference proteome</keyword>
<dbReference type="InterPro" id="IPR006121">
    <property type="entry name" value="HMA_dom"/>
</dbReference>
<dbReference type="EMBL" id="JASNVK010000011">
    <property type="protein sequence ID" value="MDK4301084.1"/>
    <property type="molecule type" value="Genomic_DNA"/>
</dbReference>
<evidence type="ECO:0000313" key="5">
    <source>
        <dbReference type="Proteomes" id="UP001243856"/>
    </source>
</evidence>
<dbReference type="AlphaFoldDB" id="A0AAP4FB02"/>
<dbReference type="InterPro" id="IPR036163">
    <property type="entry name" value="HMA_dom_sf"/>
</dbReference>
<dbReference type="Gene3D" id="3.30.70.100">
    <property type="match status" value="1"/>
</dbReference>
<evidence type="ECO:0000313" key="4">
    <source>
        <dbReference type="Proteomes" id="UP001226160"/>
    </source>
</evidence>
<dbReference type="Proteomes" id="UP001243856">
    <property type="component" value="Unassembled WGS sequence"/>
</dbReference>
<evidence type="ECO:0000313" key="2">
    <source>
        <dbReference type="EMBL" id="MDK4301084.1"/>
    </source>
</evidence>
<dbReference type="Proteomes" id="UP001226160">
    <property type="component" value="Unassembled WGS sequence"/>
</dbReference>